<organism evidence="3 4">
    <name type="scientific">Tritrichomonas musculus</name>
    <dbReference type="NCBI Taxonomy" id="1915356"/>
    <lineage>
        <taxon>Eukaryota</taxon>
        <taxon>Metamonada</taxon>
        <taxon>Parabasalia</taxon>
        <taxon>Tritrichomonadida</taxon>
        <taxon>Tritrichomonadidae</taxon>
        <taxon>Tritrichomonas</taxon>
    </lineage>
</organism>
<keyword evidence="1" id="KW-0812">Transmembrane</keyword>
<dbReference type="InterPro" id="IPR032675">
    <property type="entry name" value="LRR_dom_sf"/>
</dbReference>
<feature type="chain" id="PRO_5045044262" description="Surface antigen BspA-like" evidence="2">
    <location>
        <begin position="18"/>
        <end position="947"/>
    </location>
</feature>
<evidence type="ECO:0000313" key="4">
    <source>
        <dbReference type="Proteomes" id="UP001470230"/>
    </source>
</evidence>
<name>A0ABR2JZQ1_9EUKA</name>
<feature type="transmembrane region" description="Helical" evidence="1">
    <location>
        <begin position="909"/>
        <end position="932"/>
    </location>
</feature>
<dbReference type="InterPro" id="IPR053139">
    <property type="entry name" value="Surface_bspA-like"/>
</dbReference>
<dbReference type="Gene3D" id="3.80.10.10">
    <property type="entry name" value="Ribonuclease Inhibitor"/>
    <property type="match status" value="3"/>
</dbReference>
<sequence>MLFVLLLTALACFGSYYDHFCFSVNKCPDTIDSNLVTLEEYQYCGCDYSYSTVQISENITEIPSYSFYGASIGELKLHPYIESINEGAFCKCYIKINFSEIKNLKTIKDGAFCQAKLTTDMLLLENLDTIGSYAFANCTTIENAIIRAKTIKSKAFFGCHNMFAEKIEILGSGTIEDQAFQDCYQLNGELIIHDAIDKNYDGEFIYSTIGQLSFENSGIKKLNFSYVKKIGSYCFRNCIYLADCPYLNVGIIEHDAFFGCKKLNTIELIEGLDTISESAFRSSSVRHVTTPDSLKSIKSDAFADCLSLYSIHLGKNLEYIEMCAFTFCKKLQSIELPENLKSIGDMAFSYCNKLKSIEIPKNVIIIGSCVFKNSNTELIWILCINATIKNDAFDTGGVNARIYVDGNNSIITMYNSSDKSKYKTYYPIDYKNYKGDIYYINKCLFLGKCGEKADWIFNPYSKTLYIHGSGEMYNYDSIPAPWSYFDRFIKTVITNDKVTSIGTHSFNKCLNLENVLLGKEIQRIGYHAFAPNSLVEIKNKIYSLIVNFAGMTNPICNSSSFEMISKNSIVAFVEDGYQKKNFCSFKIYRSSERENISIKRYIKSKDQIGIIFITSDVINRSDVINERLMSEFQQYSTVFVHSKRFAFNSYLSTNQFILPFNDSIIDYEGGSLNLDLNVTRNCTVIIKKDVKCRTFILKGNNELKIMSENASNSILYFNRLCINGSLSLNIPDYVKTMSFNIIQIEAHSSLKINSNNDKINFICNNFTAKQYSIVHISNLEVLHSLRIYQEASLNMKNLNFESAIISYITFNFDDSKRKLIDPFINVSLDSIPKSLILYSIYSDMFKYLKEKTDYVLVSGLGNKEKCTKWLEILELEKSGFNNKECNKKNQIIVKKGIKSLKIIRNMDDLLGYVLLGVGVIVITISFIVHFACKPKAQIENSHSLSDE</sequence>
<gene>
    <name evidence="3" type="ORF">M9Y10_043437</name>
</gene>
<keyword evidence="1" id="KW-0472">Membrane</keyword>
<comment type="caution">
    <text evidence="3">The sequence shown here is derived from an EMBL/GenBank/DDBJ whole genome shotgun (WGS) entry which is preliminary data.</text>
</comment>
<evidence type="ECO:0000256" key="2">
    <source>
        <dbReference type="SAM" id="SignalP"/>
    </source>
</evidence>
<evidence type="ECO:0000313" key="3">
    <source>
        <dbReference type="EMBL" id="KAK8884329.1"/>
    </source>
</evidence>
<dbReference type="PANTHER" id="PTHR45661:SF3">
    <property type="entry name" value="IG-LIKE DOMAIN-CONTAINING PROTEIN"/>
    <property type="match status" value="1"/>
</dbReference>
<evidence type="ECO:0000256" key="1">
    <source>
        <dbReference type="SAM" id="Phobius"/>
    </source>
</evidence>
<dbReference type="Pfam" id="PF13306">
    <property type="entry name" value="LRR_5"/>
    <property type="match status" value="3"/>
</dbReference>
<reference evidence="3 4" key="1">
    <citation type="submission" date="2024-04" db="EMBL/GenBank/DDBJ databases">
        <title>Tritrichomonas musculus Genome.</title>
        <authorList>
            <person name="Alves-Ferreira E."/>
            <person name="Grigg M."/>
            <person name="Lorenzi H."/>
            <person name="Galac M."/>
        </authorList>
    </citation>
    <scope>NUCLEOTIDE SEQUENCE [LARGE SCALE GENOMIC DNA]</scope>
    <source>
        <strain evidence="3 4">EAF2021</strain>
    </source>
</reference>
<dbReference type="InterPro" id="IPR026906">
    <property type="entry name" value="LRR_5"/>
</dbReference>
<keyword evidence="1" id="KW-1133">Transmembrane helix</keyword>
<dbReference type="SUPFAM" id="SSF52058">
    <property type="entry name" value="L domain-like"/>
    <property type="match status" value="1"/>
</dbReference>
<proteinExistence type="predicted"/>
<feature type="signal peptide" evidence="2">
    <location>
        <begin position="1"/>
        <end position="17"/>
    </location>
</feature>
<dbReference type="EMBL" id="JAPFFF010000008">
    <property type="protein sequence ID" value="KAK8884329.1"/>
    <property type="molecule type" value="Genomic_DNA"/>
</dbReference>
<accession>A0ABR2JZQ1</accession>
<dbReference type="Proteomes" id="UP001470230">
    <property type="component" value="Unassembled WGS sequence"/>
</dbReference>
<keyword evidence="4" id="KW-1185">Reference proteome</keyword>
<protein>
    <recommendedName>
        <fullName evidence="5">Surface antigen BspA-like</fullName>
    </recommendedName>
</protein>
<dbReference type="PANTHER" id="PTHR45661">
    <property type="entry name" value="SURFACE ANTIGEN"/>
    <property type="match status" value="1"/>
</dbReference>
<evidence type="ECO:0008006" key="5">
    <source>
        <dbReference type="Google" id="ProtNLM"/>
    </source>
</evidence>
<keyword evidence="2" id="KW-0732">Signal</keyword>